<dbReference type="InterPro" id="IPR005119">
    <property type="entry name" value="LysR_subst-bd"/>
</dbReference>
<dbReference type="AlphaFoldDB" id="A0A8J3B408"/>
<evidence type="ECO:0000256" key="1">
    <source>
        <dbReference type="ARBA" id="ARBA00009437"/>
    </source>
</evidence>
<keyword evidence="8" id="KW-1185">Reference proteome</keyword>
<feature type="compositionally biased region" description="Low complexity" evidence="5">
    <location>
        <begin position="339"/>
        <end position="366"/>
    </location>
</feature>
<protein>
    <recommendedName>
        <fullName evidence="6">HTH lysR-type domain-containing protein</fullName>
    </recommendedName>
</protein>
<keyword evidence="2" id="KW-0805">Transcription regulation</keyword>
<dbReference type="PROSITE" id="PS50931">
    <property type="entry name" value="HTH_LYSR"/>
    <property type="match status" value="1"/>
</dbReference>
<dbReference type="EMBL" id="BMQB01000005">
    <property type="protein sequence ID" value="GGJ94120.1"/>
    <property type="molecule type" value="Genomic_DNA"/>
</dbReference>
<evidence type="ECO:0000256" key="3">
    <source>
        <dbReference type="ARBA" id="ARBA00023125"/>
    </source>
</evidence>
<dbReference type="PRINTS" id="PR00039">
    <property type="entry name" value="HTHLYSR"/>
</dbReference>
<evidence type="ECO:0000256" key="2">
    <source>
        <dbReference type="ARBA" id="ARBA00023015"/>
    </source>
</evidence>
<evidence type="ECO:0000313" key="7">
    <source>
        <dbReference type="EMBL" id="GGJ94120.1"/>
    </source>
</evidence>
<keyword evidence="4" id="KW-0804">Transcription</keyword>
<dbReference type="Proteomes" id="UP000649739">
    <property type="component" value="Unassembled WGS sequence"/>
</dbReference>
<dbReference type="SUPFAM" id="SSF53850">
    <property type="entry name" value="Periplasmic binding protein-like II"/>
    <property type="match status" value="1"/>
</dbReference>
<dbReference type="GO" id="GO:0003677">
    <property type="term" value="F:DNA binding"/>
    <property type="evidence" value="ECO:0007669"/>
    <property type="project" value="UniProtKB-KW"/>
</dbReference>
<evidence type="ECO:0000256" key="5">
    <source>
        <dbReference type="SAM" id="MobiDB-lite"/>
    </source>
</evidence>
<dbReference type="Pfam" id="PF00126">
    <property type="entry name" value="HTH_1"/>
    <property type="match status" value="1"/>
</dbReference>
<dbReference type="Gene3D" id="3.40.190.10">
    <property type="entry name" value="Periplasmic binding protein-like II"/>
    <property type="match status" value="2"/>
</dbReference>
<comment type="similarity">
    <text evidence="1">Belongs to the LysR transcriptional regulatory family.</text>
</comment>
<reference evidence="7" key="1">
    <citation type="journal article" date="2014" name="Int. J. Syst. Evol. Microbiol.">
        <title>Complete genome sequence of Corynebacterium casei LMG S-19264T (=DSM 44701T), isolated from a smear-ripened cheese.</title>
        <authorList>
            <consortium name="US DOE Joint Genome Institute (JGI-PGF)"/>
            <person name="Walter F."/>
            <person name="Albersmeier A."/>
            <person name="Kalinowski J."/>
            <person name="Ruckert C."/>
        </authorList>
    </citation>
    <scope>NUCLEOTIDE SEQUENCE</scope>
    <source>
        <strain evidence="7">JCM 3090</strain>
    </source>
</reference>
<sequence>MDLEVRHLRYIAAVDAAGSVTRAAAALGLSQPALSAQVRRIEDVLGARIFERGKHGARPTEVGEVLLSRAHEVLAAVDDMRRSVRRLQDGAGAGQLRIGALRSVLAEIACTVVNRVAPDRTVDLTVVGTRAAAVNGLVDGDLDLVLHMDFPGREWVPPPGVRMLPIGAEPVFAVVPPEHPAARRPGDADLADMAGTRWLVSPGDDDFAFHVIDRCGRAGIGPVTARAADPLVATQLVRRGDAVALVQALDSGITLPGVVVALRGTPFRIRHLLLWSEAGRADAALVERIRAALIARYVELARDRCRLPQWFAHNPGWLGSPLEGRTAGRIPAPRPAEPPARTAPARAAAATPAPAARAELPRTPAAGQAQGS</sequence>
<evidence type="ECO:0000256" key="4">
    <source>
        <dbReference type="ARBA" id="ARBA00023163"/>
    </source>
</evidence>
<accession>A0A8J3B408</accession>
<reference evidence="7" key="2">
    <citation type="submission" date="2020-09" db="EMBL/GenBank/DDBJ databases">
        <authorList>
            <person name="Sun Q."/>
            <person name="Ohkuma M."/>
        </authorList>
    </citation>
    <scope>NUCLEOTIDE SEQUENCE</scope>
    <source>
        <strain evidence="7">JCM 3090</strain>
    </source>
</reference>
<dbReference type="PANTHER" id="PTHR30346:SF30">
    <property type="entry name" value="SMALL NEUTRAL PROTEASE REGULATORY PROTEIN"/>
    <property type="match status" value="1"/>
</dbReference>
<evidence type="ECO:0000313" key="8">
    <source>
        <dbReference type="Proteomes" id="UP000649739"/>
    </source>
</evidence>
<dbReference type="Gene3D" id="1.10.10.10">
    <property type="entry name" value="Winged helix-like DNA-binding domain superfamily/Winged helix DNA-binding domain"/>
    <property type="match status" value="1"/>
</dbReference>
<dbReference type="InterPro" id="IPR036388">
    <property type="entry name" value="WH-like_DNA-bd_sf"/>
</dbReference>
<dbReference type="InterPro" id="IPR036390">
    <property type="entry name" value="WH_DNA-bd_sf"/>
</dbReference>
<keyword evidence="3" id="KW-0238">DNA-binding</keyword>
<evidence type="ECO:0000259" key="6">
    <source>
        <dbReference type="PROSITE" id="PS50931"/>
    </source>
</evidence>
<dbReference type="FunFam" id="1.10.10.10:FF:000001">
    <property type="entry name" value="LysR family transcriptional regulator"/>
    <property type="match status" value="1"/>
</dbReference>
<dbReference type="GO" id="GO:0032993">
    <property type="term" value="C:protein-DNA complex"/>
    <property type="evidence" value="ECO:0007669"/>
    <property type="project" value="TreeGrafter"/>
</dbReference>
<comment type="caution">
    <text evidence="7">The sequence shown here is derived from an EMBL/GenBank/DDBJ whole genome shotgun (WGS) entry which is preliminary data.</text>
</comment>
<proteinExistence type="inferred from homology"/>
<feature type="domain" description="HTH lysR-type" evidence="6">
    <location>
        <begin position="1"/>
        <end position="60"/>
    </location>
</feature>
<dbReference type="InterPro" id="IPR000847">
    <property type="entry name" value="LysR_HTH_N"/>
</dbReference>
<dbReference type="SUPFAM" id="SSF46785">
    <property type="entry name" value="Winged helix' DNA-binding domain"/>
    <property type="match status" value="1"/>
</dbReference>
<gene>
    <name evidence="7" type="ORF">GCM10010123_24950</name>
</gene>
<feature type="region of interest" description="Disordered" evidence="5">
    <location>
        <begin position="323"/>
        <end position="372"/>
    </location>
</feature>
<dbReference type="GO" id="GO:0003700">
    <property type="term" value="F:DNA-binding transcription factor activity"/>
    <property type="evidence" value="ECO:0007669"/>
    <property type="project" value="InterPro"/>
</dbReference>
<organism evidence="7 8">
    <name type="scientific">Pilimelia anulata</name>
    <dbReference type="NCBI Taxonomy" id="53371"/>
    <lineage>
        <taxon>Bacteria</taxon>
        <taxon>Bacillati</taxon>
        <taxon>Actinomycetota</taxon>
        <taxon>Actinomycetes</taxon>
        <taxon>Micromonosporales</taxon>
        <taxon>Micromonosporaceae</taxon>
        <taxon>Pilimelia</taxon>
    </lineage>
</organism>
<dbReference type="PANTHER" id="PTHR30346">
    <property type="entry name" value="TRANSCRIPTIONAL DUAL REGULATOR HCAR-RELATED"/>
    <property type="match status" value="1"/>
</dbReference>
<name>A0A8J3B408_9ACTN</name>
<dbReference type="Pfam" id="PF03466">
    <property type="entry name" value="LysR_substrate"/>
    <property type="match status" value="1"/>
</dbReference>